<keyword evidence="1" id="KW-0812">Transmembrane</keyword>
<dbReference type="Proteomes" id="UP000000305">
    <property type="component" value="Unassembled WGS sequence"/>
</dbReference>
<proteinExistence type="predicted"/>
<name>E9GFC8_DAPPU</name>
<keyword evidence="3" id="KW-1185">Reference proteome</keyword>
<dbReference type="GO" id="GO:0005886">
    <property type="term" value="C:plasma membrane"/>
    <property type="evidence" value="ECO:0000318"/>
    <property type="project" value="GO_Central"/>
</dbReference>
<keyword evidence="1" id="KW-1133">Transmembrane helix</keyword>
<dbReference type="SUPFAM" id="SSF81324">
    <property type="entry name" value="Voltage-gated potassium channels"/>
    <property type="match status" value="1"/>
</dbReference>
<reference evidence="2 3" key="1">
    <citation type="journal article" date="2011" name="Science">
        <title>The ecoresponsive genome of Daphnia pulex.</title>
        <authorList>
            <person name="Colbourne J.K."/>
            <person name="Pfrender M.E."/>
            <person name="Gilbert D."/>
            <person name="Thomas W.K."/>
            <person name="Tucker A."/>
            <person name="Oakley T.H."/>
            <person name="Tokishita S."/>
            <person name="Aerts A."/>
            <person name="Arnold G.J."/>
            <person name="Basu M.K."/>
            <person name="Bauer D.J."/>
            <person name="Caceres C.E."/>
            <person name="Carmel L."/>
            <person name="Casola C."/>
            <person name="Choi J.H."/>
            <person name="Detter J.C."/>
            <person name="Dong Q."/>
            <person name="Dusheyko S."/>
            <person name="Eads B.D."/>
            <person name="Frohlich T."/>
            <person name="Geiler-Samerotte K.A."/>
            <person name="Gerlach D."/>
            <person name="Hatcher P."/>
            <person name="Jogdeo S."/>
            <person name="Krijgsveld J."/>
            <person name="Kriventseva E.V."/>
            <person name="Kultz D."/>
            <person name="Laforsch C."/>
            <person name="Lindquist E."/>
            <person name="Lopez J."/>
            <person name="Manak J.R."/>
            <person name="Muller J."/>
            <person name="Pangilinan J."/>
            <person name="Patwardhan R.P."/>
            <person name="Pitluck S."/>
            <person name="Pritham E.J."/>
            <person name="Rechtsteiner A."/>
            <person name="Rho M."/>
            <person name="Rogozin I.B."/>
            <person name="Sakarya O."/>
            <person name="Salamov A."/>
            <person name="Schaack S."/>
            <person name="Shapiro H."/>
            <person name="Shiga Y."/>
            <person name="Skalitzky C."/>
            <person name="Smith Z."/>
            <person name="Souvorov A."/>
            <person name="Sung W."/>
            <person name="Tang Z."/>
            <person name="Tsuchiya D."/>
            <person name="Tu H."/>
            <person name="Vos H."/>
            <person name="Wang M."/>
            <person name="Wolf Y.I."/>
            <person name="Yamagata H."/>
            <person name="Yamada T."/>
            <person name="Ye Y."/>
            <person name="Shaw J.R."/>
            <person name="Andrews J."/>
            <person name="Crease T.J."/>
            <person name="Tang H."/>
            <person name="Lucas S.M."/>
            <person name="Robertson H.M."/>
            <person name="Bork P."/>
            <person name="Koonin E.V."/>
            <person name="Zdobnov E.M."/>
            <person name="Grigoriev I.V."/>
            <person name="Lynch M."/>
            <person name="Boore J.L."/>
        </authorList>
    </citation>
    <scope>NUCLEOTIDE SEQUENCE [LARGE SCALE GENOMIC DNA]</scope>
</reference>
<dbReference type="EMBL" id="GL732542">
    <property type="protein sequence ID" value="EFX81833.1"/>
    <property type="molecule type" value="Genomic_DNA"/>
</dbReference>
<dbReference type="Gene3D" id="1.10.287.70">
    <property type="match status" value="1"/>
</dbReference>
<dbReference type="InParanoid" id="E9GFC8"/>
<organism evidence="2 3">
    <name type="scientific">Daphnia pulex</name>
    <name type="common">Water flea</name>
    <dbReference type="NCBI Taxonomy" id="6669"/>
    <lineage>
        <taxon>Eukaryota</taxon>
        <taxon>Metazoa</taxon>
        <taxon>Ecdysozoa</taxon>
        <taxon>Arthropoda</taxon>
        <taxon>Crustacea</taxon>
        <taxon>Branchiopoda</taxon>
        <taxon>Diplostraca</taxon>
        <taxon>Cladocera</taxon>
        <taxon>Anomopoda</taxon>
        <taxon>Daphniidae</taxon>
        <taxon>Daphnia</taxon>
    </lineage>
</organism>
<dbReference type="GO" id="GO:0022841">
    <property type="term" value="F:potassium ion leak channel activity"/>
    <property type="evidence" value="ECO:0000318"/>
    <property type="project" value="GO_Central"/>
</dbReference>
<evidence type="ECO:0000256" key="1">
    <source>
        <dbReference type="SAM" id="Phobius"/>
    </source>
</evidence>
<dbReference type="GO" id="GO:0015271">
    <property type="term" value="F:outward rectifier potassium channel activity"/>
    <property type="evidence" value="ECO:0000318"/>
    <property type="project" value="GO_Central"/>
</dbReference>
<dbReference type="OrthoDB" id="6347146at2759"/>
<dbReference type="HOGENOM" id="CLU_1016561_0_0_1"/>
<keyword evidence="1" id="KW-0472">Membrane</keyword>
<dbReference type="AlphaFoldDB" id="E9GFC8"/>
<dbReference type="GO" id="GO:0071805">
    <property type="term" value="P:potassium ion transmembrane transport"/>
    <property type="evidence" value="ECO:0000318"/>
    <property type="project" value="GO_Central"/>
</dbReference>
<sequence length="274" mass="31105">MTGYGTDVPKTEWSLLLSIPCVLIGLPFMWLFLLDLGAKWADTVSNSIQRFRMNLGRRYPDVVSLQSDAGTLLHLPPPPSLRHLHQNGIERYNELAPVIRPYQNGNGGRMLPNGDAQDSLRYYSQGSGENSPTTRSVWTVEPVAVAMIPEPTAQAAKLTTLPPEDVYHHAAPWVATVFIVLYPFLGSLIFGFWGNLPFTTSFVLPLTSLILISPPLVFTSFLWRTLFHVYLLIGWVLLIASFLLWHQSWRELLRNWAHDLSIKHYPKTYPLQLR</sequence>
<gene>
    <name evidence="2" type="ORF">DAPPUDRAFT_317245</name>
</gene>
<accession>E9GFC8</accession>
<feature type="transmembrane region" description="Helical" evidence="1">
    <location>
        <begin position="12"/>
        <end position="33"/>
    </location>
</feature>
<feature type="transmembrane region" description="Helical" evidence="1">
    <location>
        <begin position="170"/>
        <end position="190"/>
    </location>
</feature>
<dbReference type="KEGG" id="dpx:DAPPUDRAFT_317245"/>
<protein>
    <submittedName>
        <fullName evidence="2">Uncharacterized protein</fullName>
    </submittedName>
</protein>
<evidence type="ECO:0000313" key="2">
    <source>
        <dbReference type="EMBL" id="EFX81833.1"/>
    </source>
</evidence>
<evidence type="ECO:0000313" key="3">
    <source>
        <dbReference type="Proteomes" id="UP000000305"/>
    </source>
</evidence>
<feature type="transmembrane region" description="Helical" evidence="1">
    <location>
        <begin position="202"/>
        <end position="221"/>
    </location>
</feature>
<feature type="transmembrane region" description="Helical" evidence="1">
    <location>
        <begin position="227"/>
        <end position="245"/>
    </location>
</feature>